<name>A0A7V1LJD8_CALAY</name>
<evidence type="ECO:0000256" key="4">
    <source>
        <dbReference type="PROSITE-ProRule" id="PRU00354"/>
    </source>
</evidence>
<dbReference type="PROSITE" id="PS01330">
    <property type="entry name" value="PABS_1"/>
    <property type="match status" value="1"/>
</dbReference>
<keyword evidence="2 4" id="KW-0808">Transferase</keyword>
<organism evidence="7">
    <name type="scientific">Caldithrix abyssi</name>
    <dbReference type="NCBI Taxonomy" id="187145"/>
    <lineage>
        <taxon>Bacteria</taxon>
        <taxon>Pseudomonadati</taxon>
        <taxon>Calditrichota</taxon>
        <taxon>Calditrichia</taxon>
        <taxon>Calditrichales</taxon>
        <taxon>Calditrichaceae</taxon>
        <taxon>Caldithrix</taxon>
    </lineage>
</organism>
<dbReference type="PANTHER" id="PTHR43317">
    <property type="entry name" value="THERMOSPERMINE SYNTHASE ACAULIS5"/>
    <property type="match status" value="1"/>
</dbReference>
<dbReference type="InterPro" id="IPR030373">
    <property type="entry name" value="PABS_CS"/>
</dbReference>
<feature type="transmembrane region" description="Helical" evidence="5">
    <location>
        <begin position="179"/>
        <end position="198"/>
    </location>
</feature>
<feature type="transmembrane region" description="Helical" evidence="5">
    <location>
        <begin position="18"/>
        <end position="37"/>
    </location>
</feature>
<protein>
    <submittedName>
        <fullName evidence="7">Spermidine synthase</fullName>
    </submittedName>
</protein>
<evidence type="ECO:0000313" key="7">
    <source>
        <dbReference type="EMBL" id="HED09111.1"/>
    </source>
</evidence>
<feature type="transmembrane region" description="Helical" evidence="5">
    <location>
        <begin position="207"/>
        <end position="226"/>
    </location>
</feature>
<evidence type="ECO:0000256" key="1">
    <source>
        <dbReference type="ARBA" id="ARBA00007867"/>
    </source>
</evidence>
<evidence type="ECO:0000256" key="5">
    <source>
        <dbReference type="SAM" id="Phobius"/>
    </source>
</evidence>
<comment type="caution">
    <text evidence="4">Lacks conserved residue(s) required for the propagation of feature annotation.</text>
</comment>
<keyword evidence="3 4" id="KW-0620">Polyamine biosynthesis</keyword>
<feature type="transmembrane region" description="Helical" evidence="5">
    <location>
        <begin position="81"/>
        <end position="107"/>
    </location>
</feature>
<evidence type="ECO:0000256" key="2">
    <source>
        <dbReference type="ARBA" id="ARBA00022679"/>
    </source>
</evidence>
<feature type="transmembrane region" description="Helical" evidence="5">
    <location>
        <begin position="154"/>
        <end position="173"/>
    </location>
</feature>
<dbReference type="Pfam" id="PF01564">
    <property type="entry name" value="Spermine_synth"/>
    <property type="match status" value="1"/>
</dbReference>
<dbReference type="InterPro" id="IPR029063">
    <property type="entry name" value="SAM-dependent_MTases_sf"/>
</dbReference>
<keyword evidence="5" id="KW-1133">Transmembrane helix</keyword>
<dbReference type="EMBL" id="DRLD01000013">
    <property type="protein sequence ID" value="HED09111.1"/>
    <property type="molecule type" value="Genomic_DNA"/>
</dbReference>
<dbReference type="PANTHER" id="PTHR43317:SF1">
    <property type="entry name" value="THERMOSPERMINE SYNTHASE ACAULIS5"/>
    <property type="match status" value="1"/>
</dbReference>
<comment type="caution">
    <text evidence="7">The sequence shown here is derived from an EMBL/GenBank/DDBJ whole genome shotgun (WGS) entry which is preliminary data.</text>
</comment>
<dbReference type="SUPFAM" id="SSF53335">
    <property type="entry name" value="S-adenosyl-L-methionine-dependent methyltransferases"/>
    <property type="match status" value="1"/>
</dbReference>
<sequence>MSFLQILRQRLSGNESRVLYLAMLTMGASGLAFEYTLSKISGDILGNSVQQWAVIIGVMMFFMGIGSDVQKYVAEKNLFDAFVFLETVLALAGALGPIVFIYIYGLFPFHFVLVQYFFIIAIGLIIGMEVPLVSRLNARFLPELRLNLAAVLKMDYIGALLGALAWIFLLVPNYELSRVAFLIAFFNWGVALISLYFFRRQVVRGRLLAAVNLLVGLTLVVGFFNVDRWRIDAEQYLYRDRIVYSHTTPYQHIVLTEGRNGDISCYINGHLQFYSGDEFIYHENLVHTVMNATPVHANVLILGGGDGLALREVLKYKDVRRVTLCDLDPQMTQLAAENPFFRGLNRDALNDNERVKVVEAAVSPG</sequence>
<proteinExistence type="inferred from homology"/>
<keyword evidence="5" id="KW-0812">Transmembrane</keyword>
<evidence type="ECO:0000256" key="3">
    <source>
        <dbReference type="ARBA" id="ARBA00023115"/>
    </source>
</evidence>
<reference evidence="7" key="1">
    <citation type="journal article" date="2020" name="mSystems">
        <title>Genome- and Community-Level Interaction Insights into Carbon Utilization and Element Cycling Functions of Hydrothermarchaeota in Hydrothermal Sediment.</title>
        <authorList>
            <person name="Zhou Z."/>
            <person name="Liu Y."/>
            <person name="Xu W."/>
            <person name="Pan J."/>
            <person name="Luo Z.H."/>
            <person name="Li M."/>
        </authorList>
    </citation>
    <scope>NUCLEOTIDE SEQUENCE [LARGE SCALE GENOMIC DNA]</scope>
    <source>
        <strain evidence="7">HyVt-456</strain>
    </source>
</reference>
<feature type="transmembrane region" description="Helical" evidence="5">
    <location>
        <begin position="113"/>
        <end position="133"/>
    </location>
</feature>
<gene>
    <name evidence="7" type="ORF">ENJ10_00345</name>
</gene>
<feature type="non-terminal residue" evidence="7">
    <location>
        <position position="365"/>
    </location>
</feature>
<dbReference type="PROSITE" id="PS51006">
    <property type="entry name" value="PABS_2"/>
    <property type="match status" value="1"/>
</dbReference>
<evidence type="ECO:0000259" key="6">
    <source>
        <dbReference type="PROSITE" id="PS51006"/>
    </source>
</evidence>
<dbReference type="Gene3D" id="3.40.50.150">
    <property type="entry name" value="Vaccinia Virus protein VP39"/>
    <property type="match status" value="1"/>
</dbReference>
<comment type="similarity">
    <text evidence="1">Belongs to the spermidine/spermine synthase family.</text>
</comment>
<dbReference type="InterPro" id="IPR030374">
    <property type="entry name" value="PABS"/>
</dbReference>
<keyword evidence="5" id="KW-0472">Membrane</keyword>
<dbReference type="GO" id="GO:0006596">
    <property type="term" value="P:polyamine biosynthetic process"/>
    <property type="evidence" value="ECO:0007669"/>
    <property type="project" value="UniProtKB-UniRule"/>
</dbReference>
<feature type="domain" description="PABS" evidence="6">
    <location>
        <begin position="227"/>
        <end position="365"/>
    </location>
</feature>
<dbReference type="GO" id="GO:0016740">
    <property type="term" value="F:transferase activity"/>
    <property type="evidence" value="ECO:0007669"/>
    <property type="project" value="UniProtKB-UniRule"/>
</dbReference>
<accession>A0A7V1LJD8</accession>
<feature type="transmembrane region" description="Helical" evidence="5">
    <location>
        <begin position="49"/>
        <end position="69"/>
    </location>
</feature>
<dbReference type="Proteomes" id="UP000886005">
    <property type="component" value="Unassembled WGS sequence"/>
</dbReference>
<dbReference type="AlphaFoldDB" id="A0A7V1LJD8"/>